<dbReference type="GeneID" id="37878822"/>
<dbReference type="EC" id="4.2.1.171" evidence="7"/>
<dbReference type="RefSeq" id="WP_119819748.1">
    <property type="nucleotide sequence ID" value="NZ_CP025066.1"/>
</dbReference>
<keyword evidence="4" id="KW-0460">Magnesium</keyword>
<dbReference type="SFLD" id="SFLDF00555">
    <property type="entry name" value="cis-3-hydroxy-L-proline_dehydr"/>
    <property type="match status" value="1"/>
</dbReference>
<keyword evidence="8" id="KW-1185">Reference proteome</keyword>
<dbReference type="SMART" id="SM00922">
    <property type="entry name" value="MR_MLE"/>
    <property type="match status" value="1"/>
</dbReference>
<evidence type="ECO:0000313" key="8">
    <source>
        <dbReference type="Proteomes" id="UP000263012"/>
    </source>
</evidence>
<dbReference type="InterPro" id="IPR036849">
    <property type="entry name" value="Enolase-like_C_sf"/>
</dbReference>
<dbReference type="InterPro" id="IPR029065">
    <property type="entry name" value="Enolase_C-like"/>
</dbReference>
<accession>A0A343TLW5</accession>
<dbReference type="InterPro" id="IPR013342">
    <property type="entry name" value="Mandelate_racemase_C"/>
</dbReference>
<dbReference type="NCBIfam" id="NF043002">
    <property type="entry name" value="HProlDhtase"/>
    <property type="match status" value="1"/>
</dbReference>
<dbReference type="GO" id="GO:0046872">
    <property type="term" value="F:metal ion binding"/>
    <property type="evidence" value="ECO:0007669"/>
    <property type="project" value="UniProtKB-KW"/>
</dbReference>
<evidence type="ECO:0000313" key="7">
    <source>
        <dbReference type="EMBL" id="AUX10087.1"/>
    </source>
</evidence>
<gene>
    <name evidence="7" type="ORF">AArcSl_2466</name>
</gene>
<evidence type="ECO:0000256" key="1">
    <source>
        <dbReference type="ARBA" id="ARBA00001946"/>
    </source>
</evidence>
<dbReference type="KEGG" id="hdf:AArcSl_2466"/>
<dbReference type="Gene3D" id="3.20.20.120">
    <property type="entry name" value="Enolase-like C-terminal domain"/>
    <property type="match status" value="1"/>
</dbReference>
<feature type="domain" description="Mandelate racemase/muconate lactonizing enzyme C-terminal" evidence="6">
    <location>
        <begin position="144"/>
        <end position="237"/>
    </location>
</feature>
<dbReference type="InterPro" id="IPR013341">
    <property type="entry name" value="Mandelate_racemase_N_dom"/>
</dbReference>
<evidence type="ECO:0000259" key="6">
    <source>
        <dbReference type="SMART" id="SM00922"/>
    </source>
</evidence>
<evidence type="ECO:0000256" key="5">
    <source>
        <dbReference type="SAM" id="MobiDB-lite"/>
    </source>
</evidence>
<sequence length="367" mass="39783">MNVTEIRVYQVDLPIAEGSYDWAGGNSYEAFDSTIVRLDTDEGVVGWGELSTLGTAYLPAFPRGARAGIEELADTVLGADPTRRAVLAERMDRRLRGHPYVKSAIDMACWDISGKVAGAPVAELLGGRFGDGAPLYRAISQGTPSEMAQRVAKYRDEGYGKFQLKVGEDPVIDAERIRAARAELDDEHVLDADCNTGLTRHEAVRLVELVEDVDVYIEQPCPTYEECRAVRKRTNHPFVLDEIIDGVQPVIRGHQEDAMDVINLKISKVGGLTRAKTVRDLCSELGIAMIVEDTWGSEIATTAIAHLAHSTPPDVCFAATDFHNYNDVTTADGAPSGDDGTLVAPTDPGLGVEPREDVLGEPIATYS</sequence>
<keyword evidence="3" id="KW-0479">Metal-binding</keyword>
<evidence type="ECO:0000256" key="2">
    <source>
        <dbReference type="ARBA" id="ARBA00008031"/>
    </source>
</evidence>
<protein>
    <submittedName>
        <fullName evidence="7">Cis-L-3-hydroxyproline dehydratase</fullName>
        <ecNumber evidence="7">4.2.1.171</ecNumber>
    </submittedName>
</protein>
<comment type="similarity">
    <text evidence="2">Belongs to the mandelate racemase/muconate lactonizing enzyme family.</text>
</comment>
<evidence type="ECO:0000256" key="4">
    <source>
        <dbReference type="ARBA" id="ARBA00022842"/>
    </source>
</evidence>
<proteinExistence type="inferred from homology"/>
<dbReference type="SUPFAM" id="SSF54826">
    <property type="entry name" value="Enolase N-terminal domain-like"/>
    <property type="match status" value="1"/>
</dbReference>
<keyword evidence="7" id="KW-0456">Lyase</keyword>
<name>A0A343TLW5_9EURY</name>
<organism evidence="7 8">
    <name type="scientific">Halalkaliarchaeum desulfuricum</name>
    <dbReference type="NCBI Taxonomy" id="2055893"/>
    <lineage>
        <taxon>Archaea</taxon>
        <taxon>Methanobacteriati</taxon>
        <taxon>Methanobacteriota</taxon>
        <taxon>Stenosarchaea group</taxon>
        <taxon>Halobacteria</taxon>
        <taxon>Halobacteriales</taxon>
        <taxon>Haloferacaceae</taxon>
        <taxon>Halalkaliarchaeum</taxon>
    </lineage>
</organism>
<dbReference type="CDD" id="cd03316">
    <property type="entry name" value="MR_like"/>
    <property type="match status" value="1"/>
</dbReference>
<dbReference type="SFLD" id="SFLDG00180">
    <property type="entry name" value="muconate_cycloisomerase"/>
    <property type="match status" value="1"/>
</dbReference>
<dbReference type="Proteomes" id="UP000263012">
    <property type="component" value="Chromosome"/>
</dbReference>
<comment type="cofactor">
    <cofactor evidence="1">
        <name>Mg(2+)</name>
        <dbReference type="ChEBI" id="CHEBI:18420"/>
    </cofactor>
</comment>
<dbReference type="InterPro" id="IPR034593">
    <property type="entry name" value="DgoD-like"/>
</dbReference>
<dbReference type="OrthoDB" id="42605at2157"/>
<dbReference type="PANTHER" id="PTHR48080:SF3">
    <property type="entry name" value="ENOLASE SUPERFAMILY MEMBER DDB_G0284701"/>
    <property type="match status" value="1"/>
</dbReference>
<dbReference type="AlphaFoldDB" id="A0A343TLW5"/>
<dbReference type="PANTHER" id="PTHR48080">
    <property type="entry name" value="D-GALACTONATE DEHYDRATASE-RELATED"/>
    <property type="match status" value="1"/>
</dbReference>
<dbReference type="InterPro" id="IPR034620">
    <property type="entry name" value="Cis-3-h-L-Pro_dehydratase"/>
</dbReference>
<dbReference type="EMBL" id="CP025066">
    <property type="protein sequence ID" value="AUX10087.1"/>
    <property type="molecule type" value="Genomic_DNA"/>
</dbReference>
<evidence type="ECO:0000256" key="3">
    <source>
        <dbReference type="ARBA" id="ARBA00022723"/>
    </source>
</evidence>
<dbReference type="InterPro" id="IPR029017">
    <property type="entry name" value="Enolase-like_N"/>
</dbReference>
<dbReference type="InterPro" id="IPR054855">
    <property type="entry name" value="HProlDhtase"/>
</dbReference>
<dbReference type="FunFam" id="3.30.390.10:FF:000009">
    <property type="entry name" value="Hydrophobic dipeptide epimerase"/>
    <property type="match status" value="1"/>
</dbReference>
<dbReference type="Pfam" id="PF13378">
    <property type="entry name" value="MR_MLE_C"/>
    <property type="match status" value="1"/>
</dbReference>
<dbReference type="SFLD" id="SFLDS00001">
    <property type="entry name" value="Enolase"/>
    <property type="match status" value="1"/>
</dbReference>
<dbReference type="SUPFAM" id="SSF51604">
    <property type="entry name" value="Enolase C-terminal domain-like"/>
    <property type="match status" value="1"/>
</dbReference>
<reference evidence="8" key="1">
    <citation type="submission" date="2017-11" db="EMBL/GenBank/DDBJ databases">
        <title>Phenotypic and genomic properties of facultatively anaerobic sulfur-reducing natronoarchaea from hypersaline soda lakes.</title>
        <authorList>
            <person name="Sorokin D.Y."/>
            <person name="Kublanov I.V."/>
            <person name="Roman P."/>
            <person name="Sinninghe Damste J.S."/>
            <person name="Golyshin P.N."/>
            <person name="Rojo D."/>
            <person name="Ciordia S."/>
            <person name="Mena M.D.C."/>
            <person name="Ferrer M."/>
            <person name="Messina E."/>
            <person name="Smedile F."/>
            <person name="La Spada G."/>
            <person name="La Cono V."/>
            <person name="Yakimov M.M."/>
        </authorList>
    </citation>
    <scope>NUCLEOTIDE SEQUENCE [LARGE SCALE GENOMIC DNA]</scope>
    <source>
        <strain evidence="8">AArc-Sl</strain>
    </source>
</reference>
<feature type="region of interest" description="Disordered" evidence="5">
    <location>
        <begin position="331"/>
        <end position="367"/>
    </location>
</feature>
<dbReference type="Pfam" id="PF02746">
    <property type="entry name" value="MR_MLE_N"/>
    <property type="match status" value="1"/>
</dbReference>
<dbReference type="Gene3D" id="3.30.390.10">
    <property type="entry name" value="Enolase-like, N-terminal domain"/>
    <property type="match status" value="1"/>
</dbReference>
<dbReference type="GO" id="GO:0016836">
    <property type="term" value="F:hydro-lyase activity"/>
    <property type="evidence" value="ECO:0007669"/>
    <property type="project" value="InterPro"/>
</dbReference>